<evidence type="ECO:0000313" key="2">
    <source>
        <dbReference type="EMBL" id="KAB5568067.1"/>
    </source>
</evidence>
<evidence type="ECO:0000313" key="3">
    <source>
        <dbReference type="Proteomes" id="UP000326939"/>
    </source>
</evidence>
<comment type="caution">
    <text evidence="2">The sequence shown here is derived from an EMBL/GenBank/DDBJ whole genome shotgun (WGS) entry which is preliminary data.</text>
</comment>
<keyword evidence="1" id="KW-0472">Membrane</keyword>
<keyword evidence="1" id="KW-0812">Transmembrane</keyword>
<proteinExistence type="predicted"/>
<reference evidence="3" key="1">
    <citation type="journal article" date="2019" name="Gigascience">
        <title>De novo genome assembly of the endangered Acer yangbiense, a plant species with extremely small populations endemic to Yunnan Province, China.</title>
        <authorList>
            <person name="Yang J."/>
            <person name="Wariss H.M."/>
            <person name="Tao L."/>
            <person name="Zhang R."/>
            <person name="Yun Q."/>
            <person name="Hollingsworth P."/>
            <person name="Dao Z."/>
            <person name="Luo G."/>
            <person name="Guo H."/>
            <person name="Ma Y."/>
            <person name="Sun W."/>
        </authorList>
    </citation>
    <scope>NUCLEOTIDE SEQUENCE [LARGE SCALE GENOMIC DNA]</scope>
    <source>
        <strain evidence="3">cv. br00</strain>
    </source>
</reference>
<organism evidence="2 3">
    <name type="scientific">Salix brachista</name>
    <dbReference type="NCBI Taxonomy" id="2182728"/>
    <lineage>
        <taxon>Eukaryota</taxon>
        <taxon>Viridiplantae</taxon>
        <taxon>Streptophyta</taxon>
        <taxon>Embryophyta</taxon>
        <taxon>Tracheophyta</taxon>
        <taxon>Spermatophyta</taxon>
        <taxon>Magnoliopsida</taxon>
        <taxon>eudicotyledons</taxon>
        <taxon>Gunneridae</taxon>
        <taxon>Pentapetalae</taxon>
        <taxon>rosids</taxon>
        <taxon>fabids</taxon>
        <taxon>Malpighiales</taxon>
        <taxon>Salicaceae</taxon>
        <taxon>Saliceae</taxon>
        <taxon>Salix</taxon>
    </lineage>
</organism>
<gene>
    <name evidence="2" type="ORF">DKX38_001860</name>
</gene>
<protein>
    <recommendedName>
        <fullName evidence="4">Transmembrane protein</fullName>
    </recommendedName>
</protein>
<accession>A0A5N5NM01</accession>
<dbReference type="PANTHER" id="PTHR34936">
    <property type="entry name" value="EXPRESSED PROTEIN"/>
    <property type="match status" value="1"/>
</dbReference>
<keyword evidence="3" id="KW-1185">Reference proteome</keyword>
<feature type="transmembrane region" description="Helical" evidence="1">
    <location>
        <begin position="184"/>
        <end position="202"/>
    </location>
</feature>
<evidence type="ECO:0008006" key="4">
    <source>
        <dbReference type="Google" id="ProtNLM"/>
    </source>
</evidence>
<keyword evidence="1" id="KW-1133">Transmembrane helix</keyword>
<evidence type="ECO:0000256" key="1">
    <source>
        <dbReference type="SAM" id="Phobius"/>
    </source>
</evidence>
<sequence>MVVTTLASISSSVNESTGNPTEIAINASTSTSFEMPPPILWRRKGGLPLISVKKRFLRRRFLGGGAGNVELGFWGGCMGSEESSWESETGASSVVFGSGDWVSDEGGRLVSGEFWWSLRSVSGDESSATTSLSSEFHAHEIWDDMLGSKARFRMDVVVFVLWELVIIAFLVFSAVSLYFRHTRLALILVCITMLLLLCMKITKQVRLSRKKKRRMLLPLSM</sequence>
<dbReference type="EMBL" id="VDCV01000002">
    <property type="protein sequence ID" value="KAB5568067.1"/>
    <property type="molecule type" value="Genomic_DNA"/>
</dbReference>
<dbReference type="AlphaFoldDB" id="A0A5N5NM01"/>
<name>A0A5N5NM01_9ROSI</name>
<feature type="transmembrane region" description="Helical" evidence="1">
    <location>
        <begin position="156"/>
        <end position="178"/>
    </location>
</feature>
<dbReference type="PANTHER" id="PTHR34936:SF7">
    <property type="entry name" value="NADH-UBIQUINONE OXIDOREDUCTASE CHAIN 5"/>
    <property type="match status" value="1"/>
</dbReference>
<dbReference type="Proteomes" id="UP000326939">
    <property type="component" value="Chromosome 2"/>
</dbReference>